<sequence length="55" mass="6590">MRQFHVDGQIVERKDEIQQALVSNFTQAFSRCRAWWKGLQTECLQSLDDQFSEER</sequence>
<evidence type="ECO:0000313" key="2">
    <source>
        <dbReference type="Proteomes" id="UP001179952"/>
    </source>
</evidence>
<dbReference type="Proteomes" id="UP001179952">
    <property type="component" value="Unassembled WGS sequence"/>
</dbReference>
<reference evidence="1" key="1">
    <citation type="journal article" date="2023" name="Nat. Commun.">
        <title>Diploid and tetraploid genomes of Acorus and the evolution of monocots.</title>
        <authorList>
            <person name="Ma L."/>
            <person name="Liu K.W."/>
            <person name="Li Z."/>
            <person name="Hsiao Y.Y."/>
            <person name="Qi Y."/>
            <person name="Fu T."/>
            <person name="Tang G.D."/>
            <person name="Zhang D."/>
            <person name="Sun W.H."/>
            <person name="Liu D.K."/>
            <person name="Li Y."/>
            <person name="Chen G.Z."/>
            <person name="Liu X.D."/>
            <person name="Liao X.Y."/>
            <person name="Jiang Y.T."/>
            <person name="Yu X."/>
            <person name="Hao Y."/>
            <person name="Huang J."/>
            <person name="Zhao X.W."/>
            <person name="Ke S."/>
            <person name="Chen Y.Y."/>
            <person name="Wu W.L."/>
            <person name="Hsu J.L."/>
            <person name="Lin Y.F."/>
            <person name="Huang M.D."/>
            <person name="Li C.Y."/>
            <person name="Huang L."/>
            <person name="Wang Z.W."/>
            <person name="Zhao X."/>
            <person name="Zhong W.Y."/>
            <person name="Peng D.H."/>
            <person name="Ahmad S."/>
            <person name="Lan S."/>
            <person name="Zhang J.S."/>
            <person name="Tsai W.C."/>
            <person name="Van de Peer Y."/>
            <person name="Liu Z.J."/>
        </authorList>
    </citation>
    <scope>NUCLEOTIDE SEQUENCE</scope>
    <source>
        <strain evidence="1">SCP</strain>
    </source>
</reference>
<accession>A0AAV9ANW8</accession>
<dbReference type="AlphaFoldDB" id="A0AAV9ANW8"/>
<protein>
    <submittedName>
        <fullName evidence="1">Uncharacterized protein</fullName>
    </submittedName>
</protein>
<proteinExistence type="predicted"/>
<evidence type="ECO:0000313" key="1">
    <source>
        <dbReference type="EMBL" id="KAK1265878.1"/>
    </source>
</evidence>
<reference evidence="1" key="2">
    <citation type="submission" date="2023-06" db="EMBL/GenBank/DDBJ databases">
        <authorList>
            <person name="Ma L."/>
            <person name="Liu K.-W."/>
            <person name="Li Z."/>
            <person name="Hsiao Y.-Y."/>
            <person name="Qi Y."/>
            <person name="Fu T."/>
            <person name="Tang G."/>
            <person name="Zhang D."/>
            <person name="Sun W.-H."/>
            <person name="Liu D.-K."/>
            <person name="Li Y."/>
            <person name="Chen G.-Z."/>
            <person name="Liu X.-D."/>
            <person name="Liao X.-Y."/>
            <person name="Jiang Y.-T."/>
            <person name="Yu X."/>
            <person name="Hao Y."/>
            <person name="Huang J."/>
            <person name="Zhao X.-W."/>
            <person name="Ke S."/>
            <person name="Chen Y.-Y."/>
            <person name="Wu W.-L."/>
            <person name="Hsu J.-L."/>
            <person name="Lin Y.-F."/>
            <person name="Huang M.-D."/>
            <person name="Li C.-Y."/>
            <person name="Huang L."/>
            <person name="Wang Z.-W."/>
            <person name="Zhao X."/>
            <person name="Zhong W.-Y."/>
            <person name="Peng D.-H."/>
            <person name="Ahmad S."/>
            <person name="Lan S."/>
            <person name="Zhang J.-S."/>
            <person name="Tsai W.-C."/>
            <person name="Van De Peer Y."/>
            <person name="Liu Z.-J."/>
        </authorList>
    </citation>
    <scope>NUCLEOTIDE SEQUENCE</scope>
    <source>
        <strain evidence="1">SCP</strain>
        <tissue evidence="1">Leaves</tissue>
    </source>
</reference>
<comment type="caution">
    <text evidence="1">The sequence shown here is derived from an EMBL/GenBank/DDBJ whole genome shotgun (WGS) entry which is preliminary data.</text>
</comment>
<name>A0AAV9ANW8_ACOGR</name>
<keyword evidence="2" id="KW-1185">Reference proteome</keyword>
<organism evidence="1 2">
    <name type="scientific">Acorus gramineus</name>
    <name type="common">Dwarf sweet flag</name>
    <dbReference type="NCBI Taxonomy" id="55184"/>
    <lineage>
        <taxon>Eukaryota</taxon>
        <taxon>Viridiplantae</taxon>
        <taxon>Streptophyta</taxon>
        <taxon>Embryophyta</taxon>
        <taxon>Tracheophyta</taxon>
        <taxon>Spermatophyta</taxon>
        <taxon>Magnoliopsida</taxon>
        <taxon>Liliopsida</taxon>
        <taxon>Acoraceae</taxon>
        <taxon>Acorus</taxon>
    </lineage>
</organism>
<gene>
    <name evidence="1" type="ORF">QJS04_geneDACA000195</name>
</gene>
<dbReference type="EMBL" id="JAUJYN010000007">
    <property type="protein sequence ID" value="KAK1265878.1"/>
    <property type="molecule type" value="Genomic_DNA"/>
</dbReference>